<gene>
    <name evidence="2" type="ORF">GQF03_15980</name>
</gene>
<dbReference type="Proteomes" id="UP000445696">
    <property type="component" value="Unassembled WGS sequence"/>
</dbReference>
<evidence type="ECO:0000259" key="1">
    <source>
        <dbReference type="Pfam" id="PF01832"/>
    </source>
</evidence>
<protein>
    <recommendedName>
        <fullName evidence="1">Mannosyl-glycoprotein endo-beta-N-acetylglucosamidase-like domain-containing protein</fullName>
    </recommendedName>
</protein>
<dbReference type="InterPro" id="IPR002901">
    <property type="entry name" value="MGlyc_endo_b_GlcNAc-like_dom"/>
</dbReference>
<dbReference type="Gene3D" id="1.10.530.10">
    <property type="match status" value="1"/>
</dbReference>
<evidence type="ECO:0000313" key="3">
    <source>
        <dbReference type="Proteomes" id="UP000445696"/>
    </source>
</evidence>
<evidence type="ECO:0000313" key="2">
    <source>
        <dbReference type="EMBL" id="MZR23836.1"/>
    </source>
</evidence>
<name>A0A845MKP4_9PROT</name>
<dbReference type="InterPro" id="IPR053195">
    <property type="entry name" value="Bax-like"/>
</dbReference>
<dbReference type="AlphaFoldDB" id="A0A845MKP4"/>
<dbReference type="GO" id="GO:0004040">
    <property type="term" value="F:amidase activity"/>
    <property type="evidence" value="ECO:0007669"/>
    <property type="project" value="InterPro"/>
</dbReference>
<dbReference type="RefSeq" id="WP_161340265.1">
    <property type="nucleotide sequence ID" value="NZ_JBHSDG010000003.1"/>
</dbReference>
<dbReference type="PANTHER" id="PTHR40572:SF1">
    <property type="entry name" value="PROTEIN BAX"/>
    <property type="match status" value="1"/>
</dbReference>
<comment type="caution">
    <text evidence="2">The sequence shown here is derived from an EMBL/GenBank/DDBJ whole genome shotgun (WGS) entry which is preliminary data.</text>
</comment>
<dbReference type="Pfam" id="PF01832">
    <property type="entry name" value="Glucosaminidase"/>
    <property type="match status" value="1"/>
</dbReference>
<keyword evidence="3" id="KW-1185">Reference proteome</keyword>
<reference evidence="2 3" key="1">
    <citation type="journal article" date="2014" name="Int. J. Syst. Evol. Microbiol.">
        <title>Sneathiella chungangensis sp. nov., isolated from a marine sand, and emended description of the genus Sneathiella.</title>
        <authorList>
            <person name="Siamphan C."/>
            <person name="Kim H."/>
            <person name="Lee J.S."/>
            <person name="Kim W."/>
        </authorList>
    </citation>
    <scope>NUCLEOTIDE SEQUENCE [LARGE SCALE GENOMIC DNA]</scope>
    <source>
        <strain evidence="2 3">KCTC 32476</strain>
    </source>
</reference>
<organism evidence="2 3">
    <name type="scientific">Sneathiella chungangensis</name>
    <dbReference type="NCBI Taxonomy" id="1418234"/>
    <lineage>
        <taxon>Bacteria</taxon>
        <taxon>Pseudomonadati</taxon>
        <taxon>Pseudomonadota</taxon>
        <taxon>Alphaproteobacteria</taxon>
        <taxon>Sneathiellales</taxon>
        <taxon>Sneathiellaceae</taxon>
        <taxon>Sneathiella</taxon>
    </lineage>
</organism>
<accession>A0A845MKP4</accession>
<feature type="domain" description="Mannosyl-glycoprotein endo-beta-N-acetylglucosamidase-like" evidence="1">
    <location>
        <begin position="188"/>
        <end position="312"/>
    </location>
</feature>
<proteinExistence type="predicted"/>
<dbReference type="PANTHER" id="PTHR40572">
    <property type="entry name" value="PROTEIN BAX"/>
    <property type="match status" value="1"/>
</dbReference>
<dbReference type="EMBL" id="WTVA01000015">
    <property type="protein sequence ID" value="MZR23836.1"/>
    <property type="molecule type" value="Genomic_DNA"/>
</dbReference>
<sequence length="332" mass="37609">MQLLISGLKSNKIATLVGIALAITYLVPDFIDSTREVRTASYGVGKQLFAKAVPLPPRKPSDIPAVDQPDQFDMESLKARLSQVDYRLRDVRRGEPVPRFYVEQMPVDILDIPDVEERKRTFIKLVLPLILNVNEKIAAQRSRLATLVEAKSDGKSLRETDRKWLDEIAIRYRAEESDPESLLVRVDEVPVSLAIAQAVEESGWGTSRFAREGNALFGQRVWATGKGLVPEDRDHDESHEVKSFKSIAESIRAYIHNLNSHPAYADFRQVRARQHLEPGFTADAMGLIDTLHVYSEKGVEYVNNLRSLIEMNRLDDFEDAVLAPERFADSRR</sequence>
<dbReference type="OrthoDB" id="9788155at2"/>